<reference evidence="3 4" key="1">
    <citation type="submission" date="2020-10" db="EMBL/GenBank/DDBJ databases">
        <title>The Coptis chinensis genome and diversification of protoberbering-type alkaloids.</title>
        <authorList>
            <person name="Wang B."/>
            <person name="Shu S."/>
            <person name="Song C."/>
            <person name="Liu Y."/>
        </authorList>
    </citation>
    <scope>NUCLEOTIDE SEQUENCE [LARGE SCALE GENOMIC DNA]</scope>
    <source>
        <strain evidence="3">HL-2020</strain>
        <tissue evidence="3">Leaf</tissue>
    </source>
</reference>
<dbReference type="GO" id="GO:0003735">
    <property type="term" value="F:structural constituent of ribosome"/>
    <property type="evidence" value="ECO:0007669"/>
    <property type="project" value="InterPro"/>
</dbReference>
<evidence type="ECO:0000313" key="4">
    <source>
        <dbReference type="Proteomes" id="UP000631114"/>
    </source>
</evidence>
<dbReference type="EMBL" id="JADFTS010000007">
    <property type="protein sequence ID" value="KAF9595620.1"/>
    <property type="molecule type" value="Genomic_DNA"/>
</dbReference>
<evidence type="ECO:0000256" key="1">
    <source>
        <dbReference type="ARBA" id="ARBA00022884"/>
    </source>
</evidence>
<dbReference type="AlphaFoldDB" id="A0A835HAV0"/>
<feature type="region of interest" description="Disordered" evidence="2">
    <location>
        <begin position="16"/>
        <end position="53"/>
    </location>
</feature>
<dbReference type="InterPro" id="IPR000851">
    <property type="entry name" value="Ribosomal_uS5"/>
</dbReference>
<dbReference type="PANTHER" id="PTHR48432:SF1">
    <property type="entry name" value="S5 DRBM DOMAIN-CONTAINING PROTEIN"/>
    <property type="match status" value="1"/>
</dbReference>
<dbReference type="GO" id="GO:0005840">
    <property type="term" value="C:ribosome"/>
    <property type="evidence" value="ECO:0007669"/>
    <property type="project" value="InterPro"/>
</dbReference>
<feature type="region of interest" description="Disordered" evidence="2">
    <location>
        <begin position="67"/>
        <end position="126"/>
    </location>
</feature>
<keyword evidence="1" id="KW-0694">RNA-binding</keyword>
<organism evidence="3 4">
    <name type="scientific">Coptis chinensis</name>
    <dbReference type="NCBI Taxonomy" id="261450"/>
    <lineage>
        <taxon>Eukaryota</taxon>
        <taxon>Viridiplantae</taxon>
        <taxon>Streptophyta</taxon>
        <taxon>Embryophyta</taxon>
        <taxon>Tracheophyta</taxon>
        <taxon>Spermatophyta</taxon>
        <taxon>Magnoliopsida</taxon>
        <taxon>Ranunculales</taxon>
        <taxon>Ranunculaceae</taxon>
        <taxon>Coptidoideae</taxon>
        <taxon>Coptis</taxon>
    </lineage>
</organism>
<dbReference type="GO" id="GO:0003723">
    <property type="term" value="F:RNA binding"/>
    <property type="evidence" value="ECO:0007669"/>
    <property type="project" value="UniProtKB-KW"/>
</dbReference>
<evidence type="ECO:0000313" key="3">
    <source>
        <dbReference type="EMBL" id="KAF9595620.1"/>
    </source>
</evidence>
<feature type="compositionally biased region" description="Gly residues" evidence="2">
    <location>
        <begin position="40"/>
        <end position="52"/>
    </location>
</feature>
<evidence type="ECO:0000256" key="2">
    <source>
        <dbReference type="SAM" id="MobiDB-lite"/>
    </source>
</evidence>
<gene>
    <name evidence="3" type="ORF">IFM89_001493</name>
</gene>
<feature type="compositionally biased region" description="Low complexity" evidence="2">
    <location>
        <begin position="25"/>
        <end position="39"/>
    </location>
</feature>
<protein>
    <submittedName>
        <fullName evidence="3">Uncharacterized protein</fullName>
    </submittedName>
</protein>
<sequence>MANHGVGNSKFVSVNLNKSYGQQQRSGSLRDLGGSRVRSSGGGGNGVSGGSGMVVLSRSRSSIVGGAFQKGGPKLLVPPPLNLPSLRKEHEKFDSSTLGRGGSAGSGRNRPYARIKGDDEGDFEDDKDVMLLEKLSAIDKKLEDKLALLDHTFGKKGRVLEE</sequence>
<dbReference type="PANTHER" id="PTHR48432">
    <property type="entry name" value="S5 DRBM DOMAIN-CONTAINING PROTEIN"/>
    <property type="match status" value="1"/>
</dbReference>
<proteinExistence type="predicted"/>
<dbReference type="GO" id="GO:0006412">
    <property type="term" value="P:translation"/>
    <property type="evidence" value="ECO:0007669"/>
    <property type="project" value="InterPro"/>
</dbReference>
<name>A0A835HAV0_9MAGN</name>
<dbReference type="Proteomes" id="UP000631114">
    <property type="component" value="Unassembled WGS sequence"/>
</dbReference>
<comment type="caution">
    <text evidence="3">The sequence shown here is derived from an EMBL/GenBank/DDBJ whole genome shotgun (WGS) entry which is preliminary data.</text>
</comment>
<accession>A0A835HAV0</accession>
<keyword evidence="4" id="KW-1185">Reference proteome</keyword>